<dbReference type="SUPFAM" id="SSF53474">
    <property type="entry name" value="alpha/beta-Hydrolases"/>
    <property type="match status" value="1"/>
</dbReference>
<dbReference type="PANTHER" id="PTHR13136:SF11">
    <property type="entry name" value="TESTIS-EXPRESSED PROTEIN 30"/>
    <property type="match status" value="1"/>
</dbReference>
<dbReference type="InterPro" id="IPR026555">
    <property type="entry name" value="NSL3/Tex30"/>
</dbReference>
<dbReference type="AlphaFoldDB" id="A0A935CDI9"/>
<reference evidence="2 3" key="1">
    <citation type="submission" date="2020-10" db="EMBL/GenBank/DDBJ databases">
        <title>Connecting structure to function with the recovery of over 1000 high-quality activated sludge metagenome-assembled genomes encoding full-length rRNA genes using long-read sequencing.</title>
        <authorList>
            <person name="Singleton C.M."/>
            <person name="Petriglieri F."/>
            <person name="Kristensen J.M."/>
            <person name="Kirkegaard R.H."/>
            <person name="Michaelsen T.Y."/>
            <person name="Andersen M.H."/>
            <person name="Karst S.M."/>
            <person name="Dueholm M.S."/>
            <person name="Nielsen P.H."/>
            <person name="Albertsen M."/>
        </authorList>
    </citation>
    <scope>NUCLEOTIDE SEQUENCE [LARGE SCALE GENOMIC DNA]</scope>
    <source>
        <strain evidence="2">AalE_18-Q3-R2-46_BAT3C.188</strain>
    </source>
</reference>
<dbReference type="InterPro" id="IPR046879">
    <property type="entry name" value="KANL3/Tex30_Abhydrolase"/>
</dbReference>
<dbReference type="Proteomes" id="UP000718281">
    <property type="component" value="Unassembled WGS sequence"/>
</dbReference>
<dbReference type="EMBL" id="JADIXZ010000004">
    <property type="protein sequence ID" value="MBK6300782.1"/>
    <property type="molecule type" value="Genomic_DNA"/>
</dbReference>
<dbReference type="Gene3D" id="3.40.50.1820">
    <property type="entry name" value="alpha/beta hydrolase"/>
    <property type="match status" value="1"/>
</dbReference>
<accession>A0A935CDI9</accession>
<proteinExistence type="predicted"/>
<dbReference type="PANTHER" id="PTHR13136">
    <property type="entry name" value="TESTIS DEVELOPMENT PROTEIN PRTD"/>
    <property type="match status" value="1"/>
</dbReference>
<sequence length="229" mass="22943">MTSTQPLTPASLNPAPTVLEVPTSVGPARVHLRRARGSRGVLLLGHGAGPSITTTDLIATTEAAVGAGWAVALVEQPWLVAGGRVAARPPILDTAWVSVAAALRARGGALATARGPWLVAGRSAGARVACRTALSVGADAVLCLSFPLHPPGKPESSRAQELAGALADGLPVSVVQGERDPFGTPAEVLAAVSLPPTRMYAVPGTHTIPRGSASAVGAAITEVLRGIPG</sequence>
<comment type="caution">
    <text evidence="2">The sequence shown here is derived from an EMBL/GenBank/DDBJ whole genome shotgun (WGS) entry which is preliminary data.</text>
</comment>
<feature type="domain" description="KANL3/Tex30 alpha/beta hydrolase-like" evidence="1">
    <location>
        <begin position="40"/>
        <end position="195"/>
    </location>
</feature>
<evidence type="ECO:0000313" key="2">
    <source>
        <dbReference type="EMBL" id="MBK6300782.1"/>
    </source>
</evidence>
<evidence type="ECO:0000259" key="1">
    <source>
        <dbReference type="Pfam" id="PF20408"/>
    </source>
</evidence>
<dbReference type="InterPro" id="IPR029058">
    <property type="entry name" value="AB_hydrolase_fold"/>
</dbReference>
<protein>
    <recommendedName>
        <fullName evidence="1">KANL3/Tex30 alpha/beta hydrolase-like domain-containing protein</fullName>
    </recommendedName>
</protein>
<name>A0A935CDI9_9MICO</name>
<evidence type="ECO:0000313" key="3">
    <source>
        <dbReference type="Proteomes" id="UP000718281"/>
    </source>
</evidence>
<dbReference type="Pfam" id="PF20408">
    <property type="entry name" value="Abhydrolase_11"/>
    <property type="match status" value="1"/>
</dbReference>
<organism evidence="2 3">
    <name type="scientific">Candidatus Phosphoribacter hodrii</name>
    <dbReference type="NCBI Taxonomy" id="2953743"/>
    <lineage>
        <taxon>Bacteria</taxon>
        <taxon>Bacillati</taxon>
        <taxon>Actinomycetota</taxon>
        <taxon>Actinomycetes</taxon>
        <taxon>Micrococcales</taxon>
        <taxon>Dermatophilaceae</taxon>
        <taxon>Candidatus Phosphoribacter</taxon>
    </lineage>
</organism>
<gene>
    <name evidence="2" type="ORF">IPF40_06925</name>
</gene>